<evidence type="ECO:0000259" key="1">
    <source>
        <dbReference type="Pfam" id="PF12697"/>
    </source>
</evidence>
<gene>
    <name evidence="2" type="ORF">FHR99_002115</name>
</gene>
<reference evidence="2 3" key="1">
    <citation type="submission" date="2020-08" db="EMBL/GenBank/DDBJ databases">
        <title>Genomic Encyclopedia of Type Strains, Phase III (KMG-III): the genomes of soil and plant-associated and newly described type strains.</title>
        <authorList>
            <person name="Whitman W."/>
        </authorList>
    </citation>
    <scope>NUCLEOTIDE SEQUENCE [LARGE SCALE GENOMIC DNA]</scope>
    <source>
        <strain evidence="2 3">CECT 8654</strain>
    </source>
</reference>
<dbReference type="RefSeq" id="WP_183410606.1">
    <property type="nucleotide sequence ID" value="NZ_JACHWY010000002.1"/>
</dbReference>
<dbReference type="InterPro" id="IPR000073">
    <property type="entry name" value="AB_hydrolase_1"/>
</dbReference>
<name>A0A7W4W6K5_9GAMM</name>
<organism evidence="2 3">
    <name type="scientific">Litorivivens lipolytica</name>
    <dbReference type="NCBI Taxonomy" id="1524264"/>
    <lineage>
        <taxon>Bacteria</taxon>
        <taxon>Pseudomonadati</taxon>
        <taxon>Pseudomonadota</taxon>
        <taxon>Gammaproteobacteria</taxon>
        <taxon>Litorivivens</taxon>
    </lineage>
</organism>
<dbReference type="Gene3D" id="3.40.50.1820">
    <property type="entry name" value="alpha/beta hydrolase"/>
    <property type="match status" value="1"/>
</dbReference>
<protein>
    <submittedName>
        <fullName evidence="2">Pimeloyl-ACP methyl ester carboxylesterase</fullName>
    </submittedName>
</protein>
<comment type="caution">
    <text evidence="2">The sequence shown here is derived from an EMBL/GenBank/DDBJ whole genome shotgun (WGS) entry which is preliminary data.</text>
</comment>
<dbReference type="AlphaFoldDB" id="A0A7W4W6K5"/>
<evidence type="ECO:0000313" key="2">
    <source>
        <dbReference type="EMBL" id="MBB3047849.1"/>
    </source>
</evidence>
<keyword evidence="3" id="KW-1185">Reference proteome</keyword>
<dbReference type="Proteomes" id="UP000537130">
    <property type="component" value="Unassembled WGS sequence"/>
</dbReference>
<dbReference type="InterPro" id="IPR029058">
    <property type="entry name" value="AB_hydrolase_fold"/>
</dbReference>
<feature type="domain" description="AB hydrolase-1" evidence="1">
    <location>
        <begin position="24"/>
        <end position="272"/>
    </location>
</feature>
<dbReference type="SUPFAM" id="SSF53474">
    <property type="entry name" value="alpha/beta-Hydrolases"/>
    <property type="match status" value="1"/>
</dbReference>
<proteinExistence type="predicted"/>
<dbReference type="EMBL" id="JACHWY010000002">
    <property type="protein sequence ID" value="MBB3047849.1"/>
    <property type="molecule type" value="Genomic_DNA"/>
</dbReference>
<dbReference type="Pfam" id="PF12697">
    <property type="entry name" value="Abhydrolase_6"/>
    <property type="match status" value="1"/>
</dbReference>
<evidence type="ECO:0000313" key="3">
    <source>
        <dbReference type="Proteomes" id="UP000537130"/>
    </source>
</evidence>
<dbReference type="InterPro" id="IPR050266">
    <property type="entry name" value="AB_hydrolase_sf"/>
</dbReference>
<dbReference type="PANTHER" id="PTHR43798">
    <property type="entry name" value="MONOACYLGLYCEROL LIPASE"/>
    <property type="match status" value="1"/>
</dbReference>
<sequence length="283" mass="31719">MNDVSQPSRARRALKWGDAEPRAVFLPANGFPVASYDFLLSALAERWPLLGLENRGVWGEGPPTQGFNWASHAEDLLGFLNQGTIDLPIIGMGHSIGATVTAMAARQQPERFRALVLIDPATVPGRWLPLLVRLVPSLTKRMDLVTRTRNRREIWPDAEAFVSYHRDKSVFRAFSEQAMADYGKAALRASGSAYKLAYSREWEAWNFQHTAVFWPIVRKLSMPTLILRGQTSYLHPEAEFTRNARRLPEHIQAVTVPGAGHMLPQEAPEQVLSLVSDWLAALD</sequence>
<accession>A0A7W4W6K5</accession>